<evidence type="ECO:0000256" key="1">
    <source>
        <dbReference type="ARBA" id="ARBA00008486"/>
    </source>
</evidence>
<reference evidence="4" key="1">
    <citation type="submission" date="2021-01" db="EMBL/GenBank/DDBJ databases">
        <authorList>
            <person name="Corre E."/>
            <person name="Pelletier E."/>
            <person name="Niang G."/>
            <person name="Scheremetjew M."/>
            <person name="Finn R."/>
            <person name="Kale V."/>
            <person name="Holt S."/>
            <person name="Cochrane G."/>
            <person name="Meng A."/>
            <person name="Brown T."/>
            <person name="Cohen L."/>
        </authorList>
    </citation>
    <scope>NUCLEOTIDE SEQUENCE</scope>
    <source>
        <strain evidence="4">GSO104</strain>
    </source>
</reference>
<dbReference type="InterPro" id="IPR011990">
    <property type="entry name" value="TPR-like_helical_dom_sf"/>
</dbReference>
<dbReference type="AlphaFoldDB" id="A0A6S8YAL9"/>
<dbReference type="PANTHER" id="PTHR13891">
    <property type="entry name" value="CYTOCHROME C OXIDASE ASSEMBLY FACTOR 7"/>
    <property type="match status" value="1"/>
</dbReference>
<name>A0A6S8YAL9_9STRA</name>
<feature type="compositionally biased region" description="Polar residues" evidence="3">
    <location>
        <begin position="1"/>
        <end position="17"/>
    </location>
</feature>
<dbReference type="Pfam" id="PF08238">
    <property type="entry name" value="Sel1"/>
    <property type="match status" value="5"/>
</dbReference>
<evidence type="ECO:0000313" key="4">
    <source>
        <dbReference type="EMBL" id="CAE4668235.1"/>
    </source>
</evidence>
<gene>
    <name evidence="4" type="ORF">DBRI00130_LOCUS43831</name>
</gene>
<dbReference type="PANTHER" id="PTHR13891:SF1">
    <property type="entry name" value="CYTOCHROME C OXIDASE ASSEMBLY FACTOR 7"/>
    <property type="match status" value="1"/>
</dbReference>
<sequence length="361" mass="39414">MGASQSNENTSATISSIKNDKKSRSDNGNLNKESKLDSKVLTTPILMDDDESNNGVDNNSDPNAFPVPTGKEYDLMDSIAADLPAIIDDESKAQVEEYIAACDNGNGPMVACYSTAEYLSLFLRKHKEAASLYENTCFRSNKDKSPNGIEVDGTKAYAPSCFNLAQMRMTGKGNTKFSREEGYKLFDRACRAGHGGSCHMQAKMLASYPGSMGKGVPYDPVKASELYDRVCNDMGDSLSCFALATMLLRGDMVSAEADNVTPQEARGLSSIISRKNEQDRKKSEADKRKSLKRDPIKAQHLLKLGCDRGHAPSCYNLAVMFTQGDEGVDVNEEEAERYKAKTEEMVKRYGGLEGFGGGPMQ</sequence>
<dbReference type="InterPro" id="IPR040239">
    <property type="entry name" value="HcpB-like"/>
</dbReference>
<evidence type="ECO:0000256" key="3">
    <source>
        <dbReference type="SAM" id="MobiDB-lite"/>
    </source>
</evidence>
<feature type="compositionally biased region" description="Polar residues" evidence="3">
    <location>
        <begin position="53"/>
        <end position="62"/>
    </location>
</feature>
<feature type="compositionally biased region" description="Basic and acidic residues" evidence="3">
    <location>
        <begin position="274"/>
        <end position="294"/>
    </location>
</feature>
<dbReference type="SUPFAM" id="SSF81901">
    <property type="entry name" value="HCP-like"/>
    <property type="match status" value="1"/>
</dbReference>
<feature type="region of interest" description="Disordered" evidence="3">
    <location>
        <begin position="259"/>
        <end position="294"/>
    </location>
</feature>
<dbReference type="SMART" id="SM00671">
    <property type="entry name" value="SEL1"/>
    <property type="match status" value="3"/>
</dbReference>
<proteinExistence type="inferred from homology"/>
<comment type="similarity">
    <text evidence="1">Belongs to the hcp beta-lactamase family.</text>
</comment>
<organism evidence="4">
    <name type="scientific">Ditylum brightwellii</name>
    <dbReference type="NCBI Taxonomy" id="49249"/>
    <lineage>
        <taxon>Eukaryota</taxon>
        <taxon>Sar</taxon>
        <taxon>Stramenopiles</taxon>
        <taxon>Ochrophyta</taxon>
        <taxon>Bacillariophyta</taxon>
        <taxon>Mediophyceae</taxon>
        <taxon>Lithodesmiophycidae</taxon>
        <taxon>Lithodesmiales</taxon>
        <taxon>Lithodesmiaceae</taxon>
        <taxon>Ditylum</taxon>
    </lineage>
</organism>
<dbReference type="Gene3D" id="1.25.40.10">
    <property type="entry name" value="Tetratricopeptide repeat domain"/>
    <property type="match status" value="1"/>
</dbReference>
<evidence type="ECO:0008006" key="5">
    <source>
        <dbReference type="Google" id="ProtNLM"/>
    </source>
</evidence>
<protein>
    <recommendedName>
        <fullName evidence="5">Beta-lactamase</fullName>
    </recommendedName>
</protein>
<feature type="region of interest" description="Disordered" evidence="3">
    <location>
        <begin position="1"/>
        <end position="65"/>
    </location>
</feature>
<accession>A0A6S8YAL9</accession>
<dbReference type="InterPro" id="IPR006597">
    <property type="entry name" value="Sel1-like"/>
</dbReference>
<dbReference type="EMBL" id="HBNS01060833">
    <property type="protein sequence ID" value="CAE4668235.1"/>
    <property type="molecule type" value="Transcribed_RNA"/>
</dbReference>
<evidence type="ECO:0000256" key="2">
    <source>
        <dbReference type="ARBA" id="ARBA00022737"/>
    </source>
</evidence>
<keyword evidence="2" id="KW-0677">Repeat</keyword>